<keyword evidence="14 18" id="KW-0408">Iron</keyword>
<dbReference type="CDD" id="cd03494">
    <property type="entry name" value="SQR_TypeC_SdhD"/>
    <property type="match status" value="1"/>
</dbReference>
<accession>A0A4P7XGQ3</accession>
<dbReference type="AlphaFoldDB" id="A0A4P7XGQ3"/>
<evidence type="ECO:0000256" key="9">
    <source>
        <dbReference type="ARBA" id="ARBA00022617"/>
    </source>
</evidence>
<dbReference type="GO" id="GO:0020037">
    <property type="term" value="F:heme binding"/>
    <property type="evidence" value="ECO:0007669"/>
    <property type="project" value="InterPro"/>
</dbReference>
<dbReference type="GO" id="GO:0046872">
    <property type="term" value="F:metal ion binding"/>
    <property type="evidence" value="ECO:0007669"/>
    <property type="project" value="UniProtKB-KW"/>
</dbReference>
<dbReference type="KEGG" id="hmi:soil367_08175"/>
<evidence type="ECO:0000256" key="18">
    <source>
        <dbReference type="PIRSR" id="PIRSR000169-2"/>
    </source>
</evidence>
<evidence type="ECO:0000256" key="5">
    <source>
        <dbReference type="ARBA" id="ARBA00022448"/>
    </source>
</evidence>
<comment type="subcellular location">
    <subcellularLocation>
        <location evidence="2 16">Cell inner membrane</location>
        <topology evidence="2 16">Multi-pass membrane protein</topology>
    </subcellularLocation>
</comment>
<dbReference type="PANTHER" id="PTHR38689:SF1">
    <property type="entry name" value="SUCCINATE DEHYDROGENASE HYDROPHOBIC MEMBRANE ANCHOR SUBUNIT"/>
    <property type="match status" value="1"/>
</dbReference>
<dbReference type="PANTHER" id="PTHR38689">
    <property type="entry name" value="SUCCINATE DEHYDROGENASE HYDROPHOBIC MEMBRANE ANCHOR SUBUNIT"/>
    <property type="match status" value="1"/>
</dbReference>
<evidence type="ECO:0000256" key="11">
    <source>
        <dbReference type="ARBA" id="ARBA00022723"/>
    </source>
</evidence>
<keyword evidence="5 16" id="KW-0813">Transport</keyword>
<keyword evidence="12 16" id="KW-0249">Electron transport</keyword>
<feature type="transmembrane region" description="Helical" evidence="19">
    <location>
        <begin position="59"/>
        <end position="79"/>
    </location>
</feature>
<evidence type="ECO:0000256" key="2">
    <source>
        <dbReference type="ARBA" id="ARBA00004429"/>
    </source>
</evidence>
<name>A0A4P7XGQ3_9ALTE</name>
<dbReference type="Pfam" id="PF01127">
    <property type="entry name" value="Sdh_cyt"/>
    <property type="match status" value="1"/>
</dbReference>
<dbReference type="PIRSF" id="PIRSF000169">
    <property type="entry name" value="SDH_D"/>
    <property type="match status" value="1"/>
</dbReference>
<keyword evidence="15 16" id="KW-0472">Membrane</keyword>
<dbReference type="NCBIfam" id="TIGR02968">
    <property type="entry name" value="succ_dehyd_anc"/>
    <property type="match status" value="1"/>
</dbReference>
<evidence type="ECO:0000256" key="14">
    <source>
        <dbReference type="ARBA" id="ARBA00023004"/>
    </source>
</evidence>
<sequence>MVTSITNFGRNGVYDWVFQRVTAVVLALYTLFLVGFVLASPELDYQSWAALFASTWMRIFSLMAIFSLAIHAWIGLWIVVTDYLKSAAVRFSFQIILGAVTFVYLVWGIQTLWGL</sequence>
<dbReference type="Proteomes" id="UP000298049">
    <property type="component" value="Chromosome"/>
</dbReference>
<keyword evidence="7 16" id="KW-0997">Cell inner membrane</keyword>
<dbReference type="GO" id="GO:0009055">
    <property type="term" value="F:electron transfer activity"/>
    <property type="evidence" value="ECO:0007669"/>
    <property type="project" value="TreeGrafter"/>
</dbReference>
<dbReference type="UniPathway" id="UPA00223"/>
<evidence type="ECO:0000256" key="12">
    <source>
        <dbReference type="ARBA" id="ARBA00022982"/>
    </source>
</evidence>
<evidence type="ECO:0000256" key="15">
    <source>
        <dbReference type="ARBA" id="ARBA00023136"/>
    </source>
</evidence>
<evidence type="ECO:0000256" key="10">
    <source>
        <dbReference type="ARBA" id="ARBA00022692"/>
    </source>
</evidence>
<dbReference type="SUPFAM" id="SSF81343">
    <property type="entry name" value="Fumarate reductase respiratory complex transmembrane subunits"/>
    <property type="match status" value="1"/>
</dbReference>
<comment type="function">
    <text evidence="1 16">Membrane-anchoring subunit of succinate dehydrogenase (SDH).</text>
</comment>
<evidence type="ECO:0000313" key="20">
    <source>
        <dbReference type="EMBL" id="QCF25895.1"/>
    </source>
</evidence>
<evidence type="ECO:0000256" key="19">
    <source>
        <dbReference type="SAM" id="Phobius"/>
    </source>
</evidence>
<feature type="binding site" description="axial binding residue" evidence="18">
    <location>
        <position position="71"/>
    </location>
    <ligand>
        <name>heme</name>
        <dbReference type="ChEBI" id="CHEBI:30413"/>
        <note>ligand shared with second transmembrane subunit</note>
    </ligand>
    <ligandPart>
        <name>Fe</name>
        <dbReference type="ChEBI" id="CHEBI:18248"/>
    </ligandPart>
</feature>
<keyword evidence="6 16" id="KW-1003">Cell membrane</keyword>
<evidence type="ECO:0000256" key="16">
    <source>
        <dbReference type="PIRNR" id="PIRNR000169"/>
    </source>
</evidence>
<evidence type="ECO:0000256" key="6">
    <source>
        <dbReference type="ARBA" id="ARBA00022475"/>
    </source>
</evidence>
<comment type="pathway">
    <text evidence="3 16">Carbohydrate metabolism; tricarboxylic acid cycle.</text>
</comment>
<dbReference type="EMBL" id="CP031093">
    <property type="protein sequence ID" value="QCF25895.1"/>
    <property type="molecule type" value="Genomic_DNA"/>
</dbReference>
<evidence type="ECO:0000313" key="21">
    <source>
        <dbReference type="Proteomes" id="UP000298049"/>
    </source>
</evidence>
<proteinExistence type="predicted"/>
<dbReference type="GO" id="GO:0005886">
    <property type="term" value="C:plasma membrane"/>
    <property type="evidence" value="ECO:0007669"/>
    <property type="project" value="UniProtKB-SubCell"/>
</dbReference>
<evidence type="ECO:0000256" key="4">
    <source>
        <dbReference type="ARBA" id="ARBA00019425"/>
    </source>
</evidence>
<reference evidence="20 21" key="1">
    <citation type="submission" date="2018-07" db="EMBL/GenBank/DDBJ databases">
        <title>Marsedoiliclastica nanhaica gen. nov. sp. nov., a novel marine hydrocarbonoclastic bacterium isolated from an in-situ enriched hydrocarbon-degrading consortium in deep-sea sediment.</title>
        <authorList>
            <person name="Dong C."/>
            <person name="Ma T."/>
            <person name="Liu R."/>
            <person name="Shao Z."/>
        </authorList>
    </citation>
    <scope>NUCLEOTIDE SEQUENCE [LARGE SCALE GENOMIC DNA]</scope>
    <source>
        <strain evidence="21">soil36-7</strain>
    </source>
</reference>
<evidence type="ECO:0000256" key="1">
    <source>
        <dbReference type="ARBA" id="ARBA00004050"/>
    </source>
</evidence>
<organism evidence="20 21">
    <name type="scientific">Hydrocarboniclastica marina</name>
    <dbReference type="NCBI Taxonomy" id="2259620"/>
    <lineage>
        <taxon>Bacteria</taxon>
        <taxon>Pseudomonadati</taxon>
        <taxon>Pseudomonadota</taxon>
        <taxon>Gammaproteobacteria</taxon>
        <taxon>Alteromonadales</taxon>
        <taxon>Alteromonadaceae</taxon>
        <taxon>Hydrocarboniclastica</taxon>
    </lineage>
</organism>
<dbReference type="RefSeq" id="WP_136548623.1">
    <property type="nucleotide sequence ID" value="NZ_CP031093.1"/>
</dbReference>
<keyword evidence="9 18" id="KW-0349">Heme</keyword>
<dbReference type="Gene3D" id="1.20.1300.10">
    <property type="entry name" value="Fumarate reductase/succinate dehydrogenase, transmembrane subunit"/>
    <property type="match status" value="1"/>
</dbReference>
<evidence type="ECO:0000256" key="3">
    <source>
        <dbReference type="ARBA" id="ARBA00005163"/>
    </source>
</evidence>
<evidence type="ECO:0000256" key="13">
    <source>
        <dbReference type="ARBA" id="ARBA00022989"/>
    </source>
</evidence>
<evidence type="ECO:0000256" key="17">
    <source>
        <dbReference type="PIRSR" id="PIRSR000169-1"/>
    </source>
</evidence>
<keyword evidence="8 16" id="KW-0816">Tricarboxylic acid cycle</keyword>
<feature type="transmembrane region" description="Helical" evidence="19">
    <location>
        <begin position="91"/>
        <end position="113"/>
    </location>
</feature>
<comment type="cofactor">
    <cofactor evidence="18">
        <name>heme</name>
        <dbReference type="ChEBI" id="CHEBI:30413"/>
    </cofactor>
    <text evidence="18">The heme is bound between the two transmembrane subunits.</text>
</comment>
<evidence type="ECO:0000256" key="7">
    <source>
        <dbReference type="ARBA" id="ARBA00022519"/>
    </source>
</evidence>
<keyword evidence="21" id="KW-1185">Reference proteome</keyword>
<dbReference type="InterPro" id="IPR000701">
    <property type="entry name" value="SuccDH_FuR_B_TM-su"/>
</dbReference>
<keyword evidence="13 19" id="KW-1133">Transmembrane helix</keyword>
<dbReference type="InterPro" id="IPR014312">
    <property type="entry name" value="Succ_DH_anchor"/>
</dbReference>
<keyword evidence="10 19" id="KW-0812">Transmembrane</keyword>
<feature type="transmembrane region" description="Helical" evidence="19">
    <location>
        <begin position="21"/>
        <end position="39"/>
    </location>
</feature>
<dbReference type="GO" id="GO:0006099">
    <property type="term" value="P:tricarboxylic acid cycle"/>
    <property type="evidence" value="ECO:0007669"/>
    <property type="project" value="UniProtKB-UniRule"/>
</dbReference>
<dbReference type="GO" id="GO:0017004">
    <property type="term" value="P:cytochrome complex assembly"/>
    <property type="evidence" value="ECO:0007669"/>
    <property type="project" value="TreeGrafter"/>
</dbReference>
<evidence type="ECO:0000256" key="8">
    <source>
        <dbReference type="ARBA" id="ARBA00022532"/>
    </source>
</evidence>
<protein>
    <recommendedName>
        <fullName evidence="4 16">Succinate dehydrogenase hydrophobic membrane anchor subunit</fullName>
    </recommendedName>
</protein>
<feature type="binding site" evidence="17">
    <location>
        <position position="83"/>
    </location>
    <ligand>
        <name>a ubiquinone</name>
        <dbReference type="ChEBI" id="CHEBI:16389"/>
    </ligand>
</feature>
<dbReference type="InterPro" id="IPR034804">
    <property type="entry name" value="SQR/QFR_C/D"/>
</dbReference>
<gene>
    <name evidence="20" type="primary">sdhD</name>
    <name evidence="20" type="ORF">soil367_08175</name>
</gene>
<dbReference type="OrthoDB" id="5612767at2"/>
<keyword evidence="11 18" id="KW-0479">Metal-binding</keyword>